<feature type="transmembrane region" description="Helical" evidence="1">
    <location>
        <begin position="110"/>
        <end position="130"/>
    </location>
</feature>
<feature type="transmembrane region" description="Helical" evidence="1">
    <location>
        <begin position="325"/>
        <end position="346"/>
    </location>
</feature>
<evidence type="ECO:0000313" key="2">
    <source>
        <dbReference type="EMBL" id="POM27098.1"/>
    </source>
</evidence>
<dbReference type="RefSeq" id="WP_103561965.1">
    <property type="nucleotide sequence ID" value="NZ_MTBP01000001.1"/>
</dbReference>
<accession>A0A2P4UPX4</accession>
<evidence type="ECO:0000256" key="1">
    <source>
        <dbReference type="SAM" id="Phobius"/>
    </source>
</evidence>
<proteinExistence type="predicted"/>
<reference evidence="2 3" key="1">
    <citation type="journal article" date="2017" name="Chemistry">
        <title>Isolation, Biosynthesis and Chemical Modifications of Rubterolones A-F: Rare Tropolone Alkaloids from Actinomadura sp. 5-2.</title>
        <authorList>
            <person name="Guo H."/>
            <person name="Benndorf R."/>
            <person name="Leichnitz D."/>
            <person name="Klassen J.L."/>
            <person name="Vollmers J."/>
            <person name="Gorls H."/>
            <person name="Steinacker M."/>
            <person name="Weigel C."/>
            <person name="Dahse H.M."/>
            <person name="Kaster A.K."/>
            <person name="de Beer Z.W."/>
            <person name="Poulsen M."/>
            <person name="Beemelmanns C."/>
        </authorList>
    </citation>
    <scope>NUCLEOTIDE SEQUENCE [LARGE SCALE GENOMIC DNA]</scope>
    <source>
        <strain evidence="2 3">5-2</strain>
    </source>
</reference>
<dbReference type="EMBL" id="MTBP01000001">
    <property type="protein sequence ID" value="POM27098.1"/>
    <property type="molecule type" value="Genomic_DNA"/>
</dbReference>
<feature type="transmembrane region" description="Helical" evidence="1">
    <location>
        <begin position="31"/>
        <end position="49"/>
    </location>
</feature>
<feature type="transmembrane region" description="Helical" evidence="1">
    <location>
        <begin position="460"/>
        <end position="480"/>
    </location>
</feature>
<evidence type="ECO:0008006" key="4">
    <source>
        <dbReference type="Google" id="ProtNLM"/>
    </source>
</evidence>
<keyword evidence="3" id="KW-1185">Reference proteome</keyword>
<feature type="transmembrane region" description="Helical" evidence="1">
    <location>
        <begin position="282"/>
        <end position="313"/>
    </location>
</feature>
<keyword evidence="1" id="KW-1133">Transmembrane helix</keyword>
<evidence type="ECO:0000313" key="3">
    <source>
        <dbReference type="Proteomes" id="UP000242367"/>
    </source>
</evidence>
<protein>
    <recommendedName>
        <fullName evidence="4">Phospholipid carrier-dependent glycosyltransferase</fullName>
    </recommendedName>
</protein>
<dbReference type="AlphaFoldDB" id="A0A2P4UPX4"/>
<comment type="caution">
    <text evidence="2">The sequence shown here is derived from an EMBL/GenBank/DDBJ whole genome shotgun (WGS) entry which is preliminary data.</text>
</comment>
<feature type="transmembrane region" description="Helical" evidence="1">
    <location>
        <begin position="142"/>
        <end position="159"/>
    </location>
</feature>
<keyword evidence="1" id="KW-0812">Transmembrane</keyword>
<feature type="transmembrane region" description="Helical" evidence="1">
    <location>
        <begin position="212"/>
        <end position="228"/>
    </location>
</feature>
<dbReference type="Proteomes" id="UP000242367">
    <property type="component" value="Unassembled WGS sequence"/>
</dbReference>
<keyword evidence="1" id="KW-0472">Membrane</keyword>
<feature type="transmembrane region" description="Helical" evidence="1">
    <location>
        <begin position="434"/>
        <end position="453"/>
    </location>
</feature>
<feature type="transmembrane region" description="Helical" evidence="1">
    <location>
        <begin position="385"/>
        <end position="403"/>
    </location>
</feature>
<name>A0A2P4UPX4_9ACTN</name>
<gene>
    <name evidence="2" type="ORF">BTM25_15070</name>
</gene>
<feature type="transmembrane region" description="Helical" evidence="1">
    <location>
        <begin position="240"/>
        <end position="262"/>
    </location>
</feature>
<feature type="transmembrane region" description="Helical" evidence="1">
    <location>
        <begin position="358"/>
        <end position="378"/>
    </location>
</feature>
<sequence>MTLSPSAPVRAAEQAPPARGGRFAALAVRRLPLALVLGWVAQVALRVWFSRGQSMPVASPDELGYLFSARVLTGGPGADLSYGTVYRGGYPLLLAPAFWLAHRPDTVYEIMLVINALVSALMLPLGYVLLRRLGLTRRRAYLFGHVMAVLPAVLFFSEFALTDAVLPVVTLGWLLCAHSWLTGKGSVRAASLQAAGASVLAAYAYACHTRGVLLLAAQGALLLAALVLRWRPWRAQAAGLAALAAVTGAGMAMNARLLPVLYPHGDNKLGHNLAVRLTSPDGLGWTLGLATGQLWCQLAITGGMAGLGLLAIGRVAVRRRTPGPLRALALALLGIVAGVAVATSAALPDEHRVGNYVYARYLAMMLPILFAVGVATLLRTPRRNVLWPAAATALALVGTAVVVDRFAGDRLSTYDYQPYDFPETSLLTWNWTEFRLWPATVAGLVLLGLALLASRPRRSGPALVAVLYAALGLTVVTTALDRISGPLNRHSVAVSDLSDVVPRGSHPSVAIDWSIPWDVRLPLGYRVWWTDMTGYGGWNSPPPTNVGLVFAAWDGRQAPATTWRGGAPAGWRVAAVRHGADPNGPGWVAWTR</sequence>
<organism evidence="2 3">
    <name type="scientific">Actinomadura rubteroloni</name>
    <dbReference type="NCBI Taxonomy" id="1926885"/>
    <lineage>
        <taxon>Bacteria</taxon>
        <taxon>Bacillati</taxon>
        <taxon>Actinomycetota</taxon>
        <taxon>Actinomycetes</taxon>
        <taxon>Streptosporangiales</taxon>
        <taxon>Thermomonosporaceae</taxon>
        <taxon>Actinomadura</taxon>
    </lineage>
</organism>